<dbReference type="Proteomes" id="UP001500191">
    <property type="component" value="Unassembled WGS sequence"/>
</dbReference>
<evidence type="ECO:0000313" key="2">
    <source>
        <dbReference type="Proteomes" id="UP001500191"/>
    </source>
</evidence>
<accession>A0ABN1BNI1</accession>
<gene>
    <name evidence="1" type="ORF">GCM10008937_06360</name>
</gene>
<name>A0ABN1BNI1_9DEIO</name>
<evidence type="ECO:0000313" key="1">
    <source>
        <dbReference type="EMBL" id="GAA0501594.1"/>
    </source>
</evidence>
<comment type="caution">
    <text evidence="1">The sequence shown here is derived from an EMBL/GenBank/DDBJ whole genome shotgun (WGS) entry which is preliminary data.</text>
</comment>
<dbReference type="EMBL" id="BAAADB010000004">
    <property type="protein sequence ID" value="GAA0501594.1"/>
    <property type="molecule type" value="Genomic_DNA"/>
</dbReference>
<keyword evidence="2" id="KW-1185">Reference proteome</keyword>
<protein>
    <submittedName>
        <fullName evidence="1">Uncharacterized protein</fullName>
    </submittedName>
</protein>
<proteinExistence type="predicted"/>
<organism evidence="1 2">
    <name type="scientific">Deinococcus depolymerans</name>
    <dbReference type="NCBI Taxonomy" id="392408"/>
    <lineage>
        <taxon>Bacteria</taxon>
        <taxon>Thermotogati</taxon>
        <taxon>Deinococcota</taxon>
        <taxon>Deinococci</taxon>
        <taxon>Deinococcales</taxon>
        <taxon>Deinococcaceae</taxon>
        <taxon>Deinococcus</taxon>
    </lineage>
</organism>
<sequence length="285" mass="31069">MDFFGPGAHHSHPLGGRGGPIGNGAGVRLWPHSRHFTERCYLPLDVAAFLFEVGVFLSVQAGGPQDRPGRVTLRALWAGAVPCEGLPLDGEGLHGHWHVHLFWRPLWERGLASGLLDPFGHDGQRTAQVDGRSAQMSMRDHGGPIVLNRVLRKPAVHDLHQRPGPRALRADVIRTPIEWAAKPVQSERMREGEKRVPDVEPAIRRSSGLLAKQTAVRITRLHLPAAGQQPDLGASPELLGETPVSERCWAGAGEDAASLQEHACFSPGWQRAHAGMAEMSEFNRG</sequence>
<reference evidence="1 2" key="1">
    <citation type="journal article" date="2019" name="Int. J. Syst. Evol. Microbiol.">
        <title>The Global Catalogue of Microorganisms (GCM) 10K type strain sequencing project: providing services to taxonomists for standard genome sequencing and annotation.</title>
        <authorList>
            <consortium name="The Broad Institute Genomics Platform"/>
            <consortium name="The Broad Institute Genome Sequencing Center for Infectious Disease"/>
            <person name="Wu L."/>
            <person name="Ma J."/>
        </authorList>
    </citation>
    <scope>NUCLEOTIDE SEQUENCE [LARGE SCALE GENOMIC DNA]</scope>
    <source>
        <strain evidence="1 2">JCM 14368</strain>
    </source>
</reference>